<dbReference type="Gene3D" id="3.30.160.60">
    <property type="entry name" value="Classic Zinc Finger"/>
    <property type="match status" value="5"/>
</dbReference>
<dbReference type="WBParaSite" id="nRc.2.0.1.t38075-RA">
    <property type="protein sequence ID" value="nRc.2.0.1.t38075-RA"/>
    <property type="gene ID" value="nRc.2.0.1.g38075"/>
</dbReference>
<dbReference type="PROSITE" id="PS00028">
    <property type="entry name" value="ZINC_FINGER_C2H2_1"/>
    <property type="match status" value="5"/>
</dbReference>
<dbReference type="FunFam" id="3.30.160.60:FF:000345">
    <property type="entry name" value="Zinc finger protein Gfi-1"/>
    <property type="match status" value="1"/>
</dbReference>
<dbReference type="AlphaFoldDB" id="A0A915KI53"/>
<dbReference type="InterPro" id="IPR013087">
    <property type="entry name" value="Znf_C2H2_type"/>
</dbReference>
<feature type="domain" description="C2H2-type" evidence="9">
    <location>
        <begin position="174"/>
        <end position="202"/>
    </location>
</feature>
<feature type="domain" description="C2H2-type" evidence="9">
    <location>
        <begin position="231"/>
        <end position="258"/>
    </location>
</feature>
<protein>
    <submittedName>
        <fullName evidence="11">C2H2-type domain-containing protein</fullName>
    </submittedName>
</protein>
<dbReference type="SUPFAM" id="SSF57667">
    <property type="entry name" value="beta-beta-alpha zinc fingers"/>
    <property type="match status" value="4"/>
</dbReference>
<feature type="domain" description="C2H2-type" evidence="9">
    <location>
        <begin position="203"/>
        <end position="230"/>
    </location>
</feature>
<keyword evidence="10" id="KW-1185">Reference proteome</keyword>
<dbReference type="FunFam" id="3.30.160.60:FF:000446">
    <property type="entry name" value="Zinc finger protein"/>
    <property type="match status" value="1"/>
</dbReference>
<evidence type="ECO:0000313" key="11">
    <source>
        <dbReference type="WBParaSite" id="nRc.2.0.1.t38075-RA"/>
    </source>
</evidence>
<feature type="domain" description="C2H2-type" evidence="9">
    <location>
        <begin position="259"/>
        <end position="286"/>
    </location>
</feature>
<dbReference type="FunFam" id="3.30.160.60:FF:000148">
    <property type="entry name" value="zinc finger protein Gfi-1"/>
    <property type="match status" value="1"/>
</dbReference>
<comment type="subcellular location">
    <subcellularLocation>
        <location evidence="1">Nucleus</location>
    </subcellularLocation>
</comment>
<sequence length="414" mass="45742">MTAKSTLTHSVENLLGKMPSCKQTEQKSFVPPFPSSWSADPTAGCSTFDPMATKFPGLFSFIHPRFAWPASFIHANSAFQPPPHYNFQTAKIAPKIGEGRRRTIDGDRQSTSSTSIMSPPSLIMNLEGVGRTATAATVEMAAKVYGCAARHGVNNFAADTFGFQWPHLQCNDLFSCVKCNKFFGTPHGLEVHVRRSHSGRRPYACEKCNKTFGHAISLDHHLTVHSSEKSFDCKQCGKSFKRSSTLSTHMMIHSDTRPYACPHCNKRFHQKSDMKKHTYIHTGEKPHKCEICGKAFSQSSNLITHTRKHTGYKPFSCDLCCKSFQRKVDLRRHNDTHHHAALGVLPVASPAANRRAAILSAAALVNVGAVASASAATTKRDGNFLDDDDDDDDRLDDDSFSSSDEIKEPLNLSR</sequence>
<dbReference type="PANTHER" id="PTHR16515:SF49">
    <property type="entry name" value="GASTRULA ZINC FINGER PROTEIN XLCGF49.1-LIKE-RELATED"/>
    <property type="match status" value="1"/>
</dbReference>
<feature type="region of interest" description="Disordered" evidence="8">
    <location>
        <begin position="380"/>
        <end position="414"/>
    </location>
</feature>
<feature type="domain" description="C2H2-type" evidence="9">
    <location>
        <begin position="315"/>
        <end position="337"/>
    </location>
</feature>
<dbReference type="GO" id="GO:0008270">
    <property type="term" value="F:zinc ion binding"/>
    <property type="evidence" value="ECO:0007669"/>
    <property type="project" value="UniProtKB-KW"/>
</dbReference>
<dbReference type="Proteomes" id="UP000887565">
    <property type="component" value="Unplaced"/>
</dbReference>
<feature type="compositionally biased region" description="Acidic residues" evidence="8">
    <location>
        <begin position="384"/>
        <end position="399"/>
    </location>
</feature>
<proteinExistence type="predicted"/>
<dbReference type="InterPro" id="IPR036236">
    <property type="entry name" value="Znf_C2H2_sf"/>
</dbReference>
<dbReference type="FunFam" id="3.30.160.60:FF:000245">
    <property type="entry name" value="zinc finger protein Gfi-1"/>
    <property type="match status" value="1"/>
</dbReference>
<dbReference type="GO" id="GO:0000122">
    <property type="term" value="P:negative regulation of transcription by RNA polymerase II"/>
    <property type="evidence" value="ECO:0007669"/>
    <property type="project" value="UniProtKB-ARBA"/>
</dbReference>
<evidence type="ECO:0000256" key="8">
    <source>
        <dbReference type="SAM" id="MobiDB-lite"/>
    </source>
</evidence>
<keyword evidence="3" id="KW-0677">Repeat</keyword>
<keyword evidence="4 7" id="KW-0863">Zinc-finger</keyword>
<dbReference type="PROSITE" id="PS50157">
    <property type="entry name" value="ZINC_FINGER_C2H2_2"/>
    <property type="match status" value="6"/>
</dbReference>
<feature type="domain" description="C2H2-type" evidence="9">
    <location>
        <begin position="287"/>
        <end position="314"/>
    </location>
</feature>
<organism evidence="10 11">
    <name type="scientific">Romanomermis culicivorax</name>
    <name type="common">Nematode worm</name>
    <dbReference type="NCBI Taxonomy" id="13658"/>
    <lineage>
        <taxon>Eukaryota</taxon>
        <taxon>Metazoa</taxon>
        <taxon>Ecdysozoa</taxon>
        <taxon>Nematoda</taxon>
        <taxon>Enoplea</taxon>
        <taxon>Dorylaimia</taxon>
        <taxon>Mermithida</taxon>
        <taxon>Mermithoidea</taxon>
        <taxon>Mermithidae</taxon>
        <taxon>Romanomermis</taxon>
    </lineage>
</organism>
<evidence type="ECO:0000256" key="2">
    <source>
        <dbReference type="ARBA" id="ARBA00022723"/>
    </source>
</evidence>
<evidence type="ECO:0000256" key="4">
    <source>
        <dbReference type="ARBA" id="ARBA00022771"/>
    </source>
</evidence>
<evidence type="ECO:0000256" key="3">
    <source>
        <dbReference type="ARBA" id="ARBA00022737"/>
    </source>
</evidence>
<dbReference type="GO" id="GO:0005634">
    <property type="term" value="C:nucleus"/>
    <property type="evidence" value="ECO:0007669"/>
    <property type="project" value="UniProtKB-SubCell"/>
</dbReference>
<dbReference type="PANTHER" id="PTHR16515">
    <property type="entry name" value="PR DOMAIN ZINC FINGER PROTEIN"/>
    <property type="match status" value="1"/>
</dbReference>
<reference evidence="11" key="1">
    <citation type="submission" date="2022-11" db="UniProtKB">
        <authorList>
            <consortium name="WormBaseParasite"/>
        </authorList>
    </citation>
    <scope>IDENTIFICATION</scope>
</reference>
<evidence type="ECO:0000256" key="6">
    <source>
        <dbReference type="ARBA" id="ARBA00023242"/>
    </source>
</evidence>
<dbReference type="OMA" id="RRHNDTH"/>
<dbReference type="Pfam" id="PF00096">
    <property type="entry name" value="zf-C2H2"/>
    <property type="match status" value="4"/>
</dbReference>
<dbReference type="InterPro" id="IPR050331">
    <property type="entry name" value="Zinc_finger"/>
</dbReference>
<evidence type="ECO:0000256" key="5">
    <source>
        <dbReference type="ARBA" id="ARBA00022833"/>
    </source>
</evidence>
<accession>A0A915KI53</accession>
<evidence type="ECO:0000256" key="7">
    <source>
        <dbReference type="PROSITE-ProRule" id="PRU00042"/>
    </source>
</evidence>
<evidence type="ECO:0000256" key="1">
    <source>
        <dbReference type="ARBA" id="ARBA00004123"/>
    </source>
</evidence>
<name>A0A915KI53_ROMCU</name>
<dbReference type="SMART" id="SM00355">
    <property type="entry name" value="ZnF_C2H2"/>
    <property type="match status" value="6"/>
</dbReference>
<keyword evidence="6" id="KW-0539">Nucleus</keyword>
<dbReference type="FunFam" id="3.30.160.60:FF:000432">
    <property type="entry name" value="zinc finger protein Gfi-1b isoform X1"/>
    <property type="match status" value="1"/>
</dbReference>
<evidence type="ECO:0000259" key="9">
    <source>
        <dbReference type="PROSITE" id="PS50157"/>
    </source>
</evidence>
<keyword evidence="5" id="KW-0862">Zinc</keyword>
<keyword evidence="2" id="KW-0479">Metal-binding</keyword>
<evidence type="ECO:0000313" key="10">
    <source>
        <dbReference type="Proteomes" id="UP000887565"/>
    </source>
</evidence>